<dbReference type="EMBL" id="LOCM01000032">
    <property type="protein sequence ID" value="PND47095.1"/>
    <property type="molecule type" value="Genomic_DNA"/>
</dbReference>
<dbReference type="Pfam" id="PF03606">
    <property type="entry name" value="DcuC"/>
    <property type="match status" value="1"/>
</dbReference>
<feature type="transmembrane region" description="Helical" evidence="6">
    <location>
        <begin position="464"/>
        <end position="483"/>
    </location>
</feature>
<dbReference type="Proteomes" id="UP000235963">
    <property type="component" value="Unassembled WGS sequence"/>
</dbReference>
<feature type="transmembrane region" description="Helical" evidence="6">
    <location>
        <begin position="224"/>
        <end position="243"/>
    </location>
</feature>
<proteinExistence type="predicted"/>
<comment type="subcellular location">
    <subcellularLocation>
        <location evidence="1">Cell membrane</location>
        <topology evidence="1">Multi-pass membrane protein</topology>
    </subcellularLocation>
</comment>
<feature type="transmembrane region" description="Helical" evidence="6">
    <location>
        <begin position="249"/>
        <end position="269"/>
    </location>
</feature>
<evidence type="ECO:0000256" key="1">
    <source>
        <dbReference type="ARBA" id="ARBA00004651"/>
    </source>
</evidence>
<feature type="transmembrane region" description="Helical" evidence="6">
    <location>
        <begin position="332"/>
        <end position="354"/>
    </location>
</feature>
<evidence type="ECO:0000256" key="4">
    <source>
        <dbReference type="ARBA" id="ARBA00022989"/>
    </source>
</evidence>
<dbReference type="RefSeq" id="WP_102778020.1">
    <property type="nucleotide sequence ID" value="NZ_CBCSGP010000006.1"/>
</dbReference>
<feature type="transmembrane region" description="Helical" evidence="6">
    <location>
        <begin position="127"/>
        <end position="145"/>
    </location>
</feature>
<evidence type="ECO:0000256" key="6">
    <source>
        <dbReference type="SAM" id="Phobius"/>
    </source>
</evidence>
<dbReference type="PANTHER" id="PTHR43652:SF6">
    <property type="entry name" value="ARGININE REPRESSOR"/>
    <property type="match status" value="1"/>
</dbReference>
<feature type="transmembrane region" description="Helical" evidence="6">
    <location>
        <begin position="495"/>
        <end position="517"/>
    </location>
</feature>
<evidence type="ECO:0000313" key="7">
    <source>
        <dbReference type="EMBL" id="PND47095.1"/>
    </source>
</evidence>
<evidence type="ECO:0000256" key="5">
    <source>
        <dbReference type="ARBA" id="ARBA00023136"/>
    </source>
</evidence>
<keyword evidence="3 6" id="KW-0812">Transmembrane</keyword>
<protein>
    <recommendedName>
        <fullName evidence="9">Arginine:ornithine antiporter</fullName>
    </recommendedName>
</protein>
<sequence length="519" mass="56099">MKKSVNTEGGVVAKKPFRMPGAFTILFILTIISVIATYIVPSGSYAKLQYNLESSKLVITEPTGSVKKLSATQDQLDKIGVNIKIKDFTSGAISKPISVPNTYKRLKQNPASPADITTSMVNGTIEAVDIMVFIMVLGGMIGVVRRSGAFESGLIALTKKTKGREFTLIFLVSLLMVLGGTLCGIEEEAVAFYPILVPVFLAMGYDSIVCVGAIFLASSVGTSFSTINPFSSVIASNAAGISFTEGLGWRTFGCIAGAIFVVAYLYWYAKKIKSNPSFSYSYEDREEFNEKWGLVAGLADAKFTLRQKLILILFTISFPLMVWGVMSQGWWFPTMASSFLAITIVIMFLTATGPDGVGEKVVVDEFVDGAASLIGVSLIIGLARGINIILNQGFISDTMLFGASKIASHVSGPIFIIVMMIIYFFLGFVVPSSSGLAVLSMPILAPLADTVGIPRYIVVMAYQFGQYAMLFLAPTGLVMATLQMLDMKYSHWLKFVWPVVAFLLIFGGAMLVFLVMMTG</sequence>
<evidence type="ECO:0000256" key="2">
    <source>
        <dbReference type="ARBA" id="ARBA00022475"/>
    </source>
</evidence>
<evidence type="ECO:0008006" key="9">
    <source>
        <dbReference type="Google" id="ProtNLM"/>
    </source>
</evidence>
<keyword evidence="2" id="KW-1003">Cell membrane</keyword>
<dbReference type="GO" id="GO:0005886">
    <property type="term" value="C:plasma membrane"/>
    <property type="evidence" value="ECO:0007669"/>
    <property type="project" value="UniProtKB-SubCell"/>
</dbReference>
<accession>A0A2N8LAB3</accession>
<dbReference type="OrthoDB" id="255482at2"/>
<reference evidence="7 8" key="1">
    <citation type="submission" date="2015-12" db="EMBL/GenBank/DDBJ databases">
        <title>Streptococcus penaeicida sp. nov.</title>
        <authorList>
            <person name="Gomez-Gil B."/>
            <person name="Morales-Covarrubias M."/>
        </authorList>
    </citation>
    <scope>NUCLEOTIDE SEQUENCE [LARGE SCALE GENOMIC DNA]</scope>
    <source>
        <strain evidence="7 8">CAIM 1838</strain>
    </source>
</reference>
<comment type="caution">
    <text evidence="7">The sequence shown here is derived from an EMBL/GenBank/DDBJ whole genome shotgun (WGS) entry which is preliminary data.</text>
</comment>
<feature type="transmembrane region" description="Helical" evidence="6">
    <location>
        <begin position="166"/>
        <end position="185"/>
    </location>
</feature>
<evidence type="ECO:0000313" key="8">
    <source>
        <dbReference type="Proteomes" id="UP000235963"/>
    </source>
</evidence>
<name>A0A2N8LAB3_9STRE</name>
<dbReference type="InterPro" id="IPR051679">
    <property type="entry name" value="DASS-Related_Transporters"/>
</dbReference>
<feature type="transmembrane region" description="Helical" evidence="6">
    <location>
        <begin position="191"/>
        <end position="217"/>
    </location>
</feature>
<evidence type="ECO:0000256" key="3">
    <source>
        <dbReference type="ARBA" id="ARBA00022692"/>
    </source>
</evidence>
<keyword evidence="4 6" id="KW-1133">Transmembrane helix</keyword>
<dbReference type="PANTHER" id="PTHR43652">
    <property type="entry name" value="BASIC AMINO ACID ANTIPORTER YFCC-RELATED"/>
    <property type="match status" value="1"/>
</dbReference>
<keyword evidence="5 6" id="KW-0472">Membrane</keyword>
<feature type="transmembrane region" description="Helical" evidence="6">
    <location>
        <begin position="21"/>
        <end position="40"/>
    </location>
</feature>
<dbReference type="InterPro" id="IPR018385">
    <property type="entry name" value="C4_dicarb_anaerob_car-like"/>
</dbReference>
<feature type="transmembrane region" description="Helical" evidence="6">
    <location>
        <begin position="366"/>
        <end position="390"/>
    </location>
</feature>
<gene>
    <name evidence="7" type="ORF">AT575_08720</name>
</gene>
<dbReference type="AlphaFoldDB" id="A0A2N8LAB3"/>
<keyword evidence="8" id="KW-1185">Reference proteome</keyword>
<organism evidence="7 8">
    <name type="scientific">Streptococcus penaeicida</name>
    <dbReference type="NCBI Taxonomy" id="1765960"/>
    <lineage>
        <taxon>Bacteria</taxon>
        <taxon>Bacillati</taxon>
        <taxon>Bacillota</taxon>
        <taxon>Bacilli</taxon>
        <taxon>Lactobacillales</taxon>
        <taxon>Streptococcaceae</taxon>
        <taxon>Streptococcus</taxon>
    </lineage>
</organism>
<feature type="transmembrane region" description="Helical" evidence="6">
    <location>
        <begin position="410"/>
        <end position="429"/>
    </location>
</feature>
<feature type="transmembrane region" description="Helical" evidence="6">
    <location>
        <begin position="309"/>
        <end position="326"/>
    </location>
</feature>